<dbReference type="HOGENOM" id="CLU_535811_0_0_1"/>
<dbReference type="RefSeq" id="XP_005768803.1">
    <property type="nucleotide sequence ID" value="XM_005768746.1"/>
</dbReference>
<feature type="transmembrane region" description="Helical" evidence="2">
    <location>
        <begin position="12"/>
        <end position="29"/>
    </location>
</feature>
<evidence type="ECO:0000256" key="2">
    <source>
        <dbReference type="SAM" id="Phobius"/>
    </source>
</evidence>
<dbReference type="AlphaFoldDB" id="A0A0D3IYN9"/>
<keyword evidence="2" id="KW-0812">Transmembrane</keyword>
<dbReference type="EnsemblProtists" id="EOD16374">
    <property type="protein sequence ID" value="EOD16374"/>
    <property type="gene ID" value="EMIHUDRAFT_210759"/>
</dbReference>
<name>A0A0D3IYN9_EMIH1</name>
<sequence>MHAQKTELSPRLSLTCLLGTLLVLLLYWLPEPIRYARWCASQPFECLAVSSLSGRPALPLSAERALLVVGTPSSGTTQMTKALRELGLQVAHENSDSIGTVCRDGTVSWIHGALRFSEIGDGSERASLVGALCARPRPNSLGPWRIDGGAWGNGLSCAVRGTPWGPCWQAECERVLRREIGCARGGGGGSPRCTSPFRATLLQVRHPLHTIASMLAAYCHGQDTAAAADASLMLDTAALLFPPPAAPRSREAARGNETACRRPPGRRASLRACGGRRRRRHAKATAEAEEAAAGECSRRIGWFWVQYNARMLSLRPPPRVYRVEATSACDVLRLAGDEARTRRGGGGHGQTHGTVNVRNGRGGSRRLEVTLDSLRRADAALAAEVASLAGRFGYNLSLFTHVAHRERGPTAPQNPPVWDFAQSLDSEKLAYPCVEIDMRVDLWPATNSAATAKWRWTCSHVADAAPEWPALLAATTTATPMLRADPSYPTVALFHVSLTLRKFLKRRAA</sequence>
<keyword evidence="4" id="KW-1185">Reference proteome</keyword>
<evidence type="ECO:0000256" key="1">
    <source>
        <dbReference type="SAM" id="MobiDB-lite"/>
    </source>
</evidence>
<dbReference type="eggNOG" id="ENOG502S80E">
    <property type="taxonomic scope" value="Eukaryota"/>
</dbReference>
<reference evidence="4" key="1">
    <citation type="journal article" date="2013" name="Nature">
        <title>Pan genome of the phytoplankton Emiliania underpins its global distribution.</title>
        <authorList>
            <person name="Read B.A."/>
            <person name="Kegel J."/>
            <person name="Klute M.J."/>
            <person name="Kuo A."/>
            <person name="Lefebvre S.C."/>
            <person name="Maumus F."/>
            <person name="Mayer C."/>
            <person name="Miller J."/>
            <person name="Monier A."/>
            <person name="Salamov A."/>
            <person name="Young J."/>
            <person name="Aguilar M."/>
            <person name="Claverie J.M."/>
            <person name="Frickenhaus S."/>
            <person name="Gonzalez K."/>
            <person name="Herman E.K."/>
            <person name="Lin Y.C."/>
            <person name="Napier J."/>
            <person name="Ogata H."/>
            <person name="Sarno A.F."/>
            <person name="Shmutz J."/>
            <person name="Schroeder D."/>
            <person name="de Vargas C."/>
            <person name="Verret F."/>
            <person name="von Dassow P."/>
            <person name="Valentin K."/>
            <person name="Van de Peer Y."/>
            <person name="Wheeler G."/>
            <person name="Dacks J.B."/>
            <person name="Delwiche C.F."/>
            <person name="Dyhrman S.T."/>
            <person name="Glockner G."/>
            <person name="John U."/>
            <person name="Richards T."/>
            <person name="Worden A.Z."/>
            <person name="Zhang X."/>
            <person name="Grigoriev I.V."/>
            <person name="Allen A.E."/>
            <person name="Bidle K."/>
            <person name="Borodovsky M."/>
            <person name="Bowler C."/>
            <person name="Brownlee C."/>
            <person name="Cock J.M."/>
            <person name="Elias M."/>
            <person name="Gladyshev V.N."/>
            <person name="Groth M."/>
            <person name="Guda C."/>
            <person name="Hadaegh A."/>
            <person name="Iglesias-Rodriguez M.D."/>
            <person name="Jenkins J."/>
            <person name="Jones B.M."/>
            <person name="Lawson T."/>
            <person name="Leese F."/>
            <person name="Lindquist E."/>
            <person name="Lobanov A."/>
            <person name="Lomsadze A."/>
            <person name="Malik S.B."/>
            <person name="Marsh M.E."/>
            <person name="Mackinder L."/>
            <person name="Mock T."/>
            <person name="Mueller-Roeber B."/>
            <person name="Pagarete A."/>
            <person name="Parker M."/>
            <person name="Probert I."/>
            <person name="Quesneville H."/>
            <person name="Raines C."/>
            <person name="Rensing S.A."/>
            <person name="Riano-Pachon D.M."/>
            <person name="Richier S."/>
            <person name="Rokitta S."/>
            <person name="Shiraiwa Y."/>
            <person name="Soanes D.M."/>
            <person name="van der Giezen M."/>
            <person name="Wahlund T.M."/>
            <person name="Williams B."/>
            <person name="Wilson W."/>
            <person name="Wolfe G."/>
            <person name="Wurch L.L."/>
        </authorList>
    </citation>
    <scope>NUCLEOTIDE SEQUENCE</scope>
</reference>
<dbReference type="OMA" id="THVAHRE"/>
<dbReference type="KEGG" id="ehx:EMIHUDRAFT_210759"/>
<evidence type="ECO:0000313" key="3">
    <source>
        <dbReference type="EnsemblProtists" id="EOD16374"/>
    </source>
</evidence>
<dbReference type="PaxDb" id="2903-EOD16374"/>
<dbReference type="Proteomes" id="UP000013827">
    <property type="component" value="Unassembled WGS sequence"/>
</dbReference>
<organism evidence="3 4">
    <name type="scientific">Emiliania huxleyi (strain CCMP1516)</name>
    <dbReference type="NCBI Taxonomy" id="280463"/>
    <lineage>
        <taxon>Eukaryota</taxon>
        <taxon>Haptista</taxon>
        <taxon>Haptophyta</taxon>
        <taxon>Prymnesiophyceae</taxon>
        <taxon>Isochrysidales</taxon>
        <taxon>Noelaerhabdaceae</taxon>
        <taxon>Emiliania</taxon>
    </lineage>
</organism>
<keyword evidence="2" id="KW-0472">Membrane</keyword>
<reference evidence="3" key="2">
    <citation type="submission" date="2024-10" db="UniProtKB">
        <authorList>
            <consortium name="EnsemblProtists"/>
        </authorList>
    </citation>
    <scope>IDENTIFICATION</scope>
</reference>
<evidence type="ECO:0000313" key="4">
    <source>
        <dbReference type="Proteomes" id="UP000013827"/>
    </source>
</evidence>
<feature type="region of interest" description="Disordered" evidence="1">
    <location>
        <begin position="245"/>
        <end position="267"/>
    </location>
</feature>
<protein>
    <submittedName>
        <fullName evidence="3">Uncharacterized protein</fullName>
    </submittedName>
</protein>
<keyword evidence="2" id="KW-1133">Transmembrane helix</keyword>
<feature type="region of interest" description="Disordered" evidence="1">
    <location>
        <begin position="339"/>
        <end position="362"/>
    </location>
</feature>
<accession>A0A0D3IYN9</accession>
<proteinExistence type="predicted"/>
<dbReference type="GeneID" id="17262534"/>